<protein>
    <submittedName>
        <fullName evidence="1">Uncharacterized protein</fullName>
    </submittedName>
</protein>
<reference evidence="1" key="1">
    <citation type="submission" date="2016-10" db="EMBL/GenBank/DDBJ databases">
        <title>The High Quality Genome of Vibrio alginolyticus K01M1.</title>
        <authorList>
            <person name="Wendling C."/>
            <person name="Chibani C.M."/>
            <person name="Hertel R."/>
            <person name="Sproer C."/>
            <person name="Bunk B."/>
            <person name="Overmann J."/>
            <person name="Roth O."/>
            <person name="Liesegang H."/>
        </authorList>
    </citation>
    <scope>NUCLEOTIDE SEQUENCE</scope>
    <source>
        <strain evidence="1">K05K4</strain>
        <plasmid evidence="1">pL289</plasmid>
    </source>
</reference>
<dbReference type="RefSeq" id="WP_025767426.1">
    <property type="nucleotide sequence ID" value="NZ_CP017893.1"/>
</dbReference>
<geneLocation type="plasmid" evidence="1">
    <name>pL289</name>
</geneLocation>
<name>A0A1W6V9E3_VIBAL</name>
<proteinExistence type="predicted"/>
<dbReference type="EMBL" id="CP017904">
    <property type="protein sequence ID" value="ARP21761.1"/>
    <property type="molecule type" value="Genomic_DNA"/>
</dbReference>
<organism evidence="1">
    <name type="scientific">Vibrio alginolyticus</name>
    <dbReference type="NCBI Taxonomy" id="663"/>
    <lineage>
        <taxon>Bacteria</taxon>
        <taxon>Pseudomonadati</taxon>
        <taxon>Pseudomonadota</taxon>
        <taxon>Gammaproteobacteria</taxon>
        <taxon>Vibrionales</taxon>
        <taxon>Vibrionaceae</taxon>
        <taxon>Vibrio</taxon>
    </lineage>
</organism>
<gene>
    <name evidence="1" type="ORF">K05K4_50590</name>
</gene>
<keyword evidence="1" id="KW-0614">Plasmid</keyword>
<accession>A0A1W6V9E3</accession>
<evidence type="ECO:0000313" key="1">
    <source>
        <dbReference type="EMBL" id="ARP21761.1"/>
    </source>
</evidence>
<dbReference type="AlphaFoldDB" id="A0A1W6V9E3"/>
<sequence length="117" mass="13211">MSKSFAVRAKNGDSKSAELIAIVTFCSLEQLNGVLKELYQTREGIGQKKLEFADMGDGFVLQFNNSRFKPENLYITSPNLLPKHKEKLVFGEWMSLDLVKKHISAFEVANRIAANME</sequence>